<dbReference type="InterPro" id="IPR015943">
    <property type="entry name" value="WD40/YVTN_repeat-like_dom_sf"/>
</dbReference>
<reference evidence="10" key="2">
    <citation type="journal article" date="2023" name="IMA Fungus">
        <title>Comparative genomic study of the Penicillium genus elucidates a diverse pangenome and 15 lateral gene transfer events.</title>
        <authorList>
            <person name="Petersen C."/>
            <person name="Sorensen T."/>
            <person name="Nielsen M.R."/>
            <person name="Sondergaard T.E."/>
            <person name="Sorensen J.L."/>
            <person name="Fitzpatrick D.A."/>
            <person name="Frisvad J.C."/>
            <person name="Nielsen K.L."/>
        </authorList>
    </citation>
    <scope>NUCLEOTIDE SEQUENCE</scope>
    <source>
        <strain evidence="10">IBT 19713</strain>
    </source>
</reference>
<evidence type="ECO:0000256" key="6">
    <source>
        <dbReference type="ARBA" id="ARBA00023163"/>
    </source>
</evidence>
<dbReference type="InterPro" id="IPR036322">
    <property type="entry name" value="WD40_repeat_dom_sf"/>
</dbReference>
<evidence type="ECO:0000256" key="7">
    <source>
        <dbReference type="ARBA" id="ARBA00023242"/>
    </source>
</evidence>
<evidence type="ECO:0000256" key="3">
    <source>
        <dbReference type="ARBA" id="ARBA00022552"/>
    </source>
</evidence>
<sequence length="880" mass="95906">MAVHQPGHRRKRLRASDAAEKASQSGDDQPKRRRVSNSHAISKAVAANTSEDPTESAKHTIPALREEETRNQGSWSLSPLAGGRYSSLDPLMTLDEAYLFIGLETAVQVLATSTNRVLRSLQVRGGQKVVGFRLCPVHEEVIYIFTPSSVSKWNWNSGQQLDGWKTNDATIAVDVPWVEEENEVFSYNLKSKGGKRQIVVCSIDKKSSTGVVVLETKELINKIQVVNSGKVIIASDGHRLFLGSTPTIDSENLQSLSYNWREASLPSFSTCFHVRVATTQSKSGRTSDPINLVLGEANGSLLIFQDILNTLFGRNGDKKAAPRKLHWHRGPVSAVRWSTDGNYVVSGGNEPVLVIWQLDTGRKHTVPHLSSPISNIVVSPRGTSYVVQLADNSTGIFSTREIGSSVNIVGLQVSADGSKDLAGKRSTGAVAVLHPQHPEQLLVVVPSSHHLNQQSTGCSNSAVLQTYDIRANYHIARQALARTNTTTLNIGPEGSPIVTPDVQNMGILHDGNWLATVDSWSPRPHDVEAFVDKSSSRSATTLPLETYLKFWKWNPSASHWQLVTRIDGPHFKHDRHSPVLALLARPCCQEFVTIGADASLRFWCPAASHRASLEKKSSEFRHNTWKQRNSIDLTAYLRNASTSLKEACISFSEDGSVLAVCLPSESTVNAGLILLIDARACTVHYQRAGVFSGTPCSVNFLGRHLIVSSTKSVVVWDTIPPLVAANPRNQTFAITSTIVDDTNIAHPMKRGAKCRVQVYSIASLSLVFQDALGNTPLALLPDIYSGDYIILGSAATVQRVTCSDKASRQSMQPLDVASQLDTGLSSIFSQGHERASTRAIEDDRPSSHTKALSHVFDAPSFSLPPVGALFRSVVESLQSN</sequence>
<evidence type="ECO:0000256" key="2">
    <source>
        <dbReference type="ARBA" id="ARBA00022517"/>
    </source>
</evidence>
<keyword evidence="11" id="KW-1185">Reference proteome</keyword>
<dbReference type="PROSITE" id="PS50082">
    <property type="entry name" value="WD_REPEATS_2"/>
    <property type="match status" value="1"/>
</dbReference>
<gene>
    <name evidence="10" type="ORF">N7468_006351</name>
</gene>
<reference evidence="10" key="1">
    <citation type="submission" date="2022-11" db="EMBL/GenBank/DDBJ databases">
        <authorList>
            <person name="Petersen C."/>
        </authorList>
    </citation>
    <scope>NUCLEOTIDE SEQUENCE</scope>
    <source>
        <strain evidence="10">IBT 19713</strain>
    </source>
</reference>
<dbReference type="GO" id="GO:0032040">
    <property type="term" value="C:small-subunit processome"/>
    <property type="evidence" value="ECO:0007669"/>
    <property type="project" value="InterPro"/>
</dbReference>
<keyword evidence="4 8" id="KW-0853">WD repeat</keyword>
<dbReference type="PANTHER" id="PTHR44215:SF1">
    <property type="entry name" value="WD REPEAT-CONTAINING PROTEIN 75"/>
    <property type="match status" value="1"/>
</dbReference>
<dbReference type="GO" id="GO:0003723">
    <property type="term" value="F:RNA binding"/>
    <property type="evidence" value="ECO:0007669"/>
    <property type="project" value="InterPro"/>
</dbReference>
<evidence type="ECO:0000256" key="5">
    <source>
        <dbReference type="ARBA" id="ARBA00022737"/>
    </source>
</evidence>
<dbReference type="SUPFAM" id="SSF50998">
    <property type="entry name" value="Quinoprotein alcohol dehydrogenase-like"/>
    <property type="match status" value="1"/>
</dbReference>
<protein>
    <submittedName>
        <fullName evidence="10">Uncharacterized protein</fullName>
    </submittedName>
</protein>
<dbReference type="InterPro" id="IPR053826">
    <property type="entry name" value="WDR75"/>
</dbReference>
<dbReference type="InterPro" id="IPR001680">
    <property type="entry name" value="WD40_rpt"/>
</dbReference>
<evidence type="ECO:0000313" key="11">
    <source>
        <dbReference type="Proteomes" id="UP001150941"/>
    </source>
</evidence>
<dbReference type="InterPro" id="IPR011047">
    <property type="entry name" value="Quinoprotein_ADH-like_sf"/>
</dbReference>
<evidence type="ECO:0000256" key="8">
    <source>
        <dbReference type="PROSITE-ProRule" id="PRU00221"/>
    </source>
</evidence>
<keyword evidence="7" id="KW-0539">Nucleus</keyword>
<accession>A0A9W9TJJ4</accession>
<dbReference type="GeneID" id="83202950"/>
<keyword evidence="2" id="KW-0690">Ribosome biogenesis</keyword>
<dbReference type="OrthoDB" id="4096at2759"/>
<dbReference type="Proteomes" id="UP001150941">
    <property type="component" value="Unassembled WGS sequence"/>
</dbReference>
<dbReference type="SUPFAM" id="SSF50978">
    <property type="entry name" value="WD40 repeat-like"/>
    <property type="match status" value="1"/>
</dbReference>
<dbReference type="EMBL" id="JAPQKS010000005">
    <property type="protein sequence ID" value="KAJ5225126.1"/>
    <property type="molecule type" value="Genomic_DNA"/>
</dbReference>
<evidence type="ECO:0000256" key="1">
    <source>
        <dbReference type="ARBA" id="ARBA00004604"/>
    </source>
</evidence>
<dbReference type="PANTHER" id="PTHR44215">
    <property type="entry name" value="WD REPEAT-CONTAINING PROTEIN 75"/>
    <property type="match status" value="1"/>
</dbReference>
<dbReference type="GO" id="GO:0045943">
    <property type="term" value="P:positive regulation of transcription by RNA polymerase I"/>
    <property type="evidence" value="ECO:0007669"/>
    <property type="project" value="InterPro"/>
</dbReference>
<dbReference type="RefSeq" id="XP_058328537.1">
    <property type="nucleotide sequence ID" value="XM_058475647.1"/>
</dbReference>
<comment type="subcellular location">
    <subcellularLocation>
        <location evidence="1">Nucleus</location>
        <location evidence="1">Nucleolus</location>
    </subcellularLocation>
</comment>
<proteinExistence type="predicted"/>
<evidence type="ECO:0000256" key="4">
    <source>
        <dbReference type="ARBA" id="ARBA00022574"/>
    </source>
</evidence>
<feature type="repeat" description="WD" evidence="8">
    <location>
        <begin position="325"/>
        <end position="366"/>
    </location>
</feature>
<dbReference type="Gene3D" id="2.130.10.10">
    <property type="entry name" value="YVTN repeat-like/Quinoprotein amine dehydrogenase"/>
    <property type="match status" value="1"/>
</dbReference>
<dbReference type="PROSITE" id="PS50294">
    <property type="entry name" value="WD_REPEATS_REGION"/>
    <property type="match status" value="1"/>
</dbReference>
<keyword evidence="6" id="KW-0804">Transcription</keyword>
<dbReference type="GO" id="GO:0006364">
    <property type="term" value="P:rRNA processing"/>
    <property type="evidence" value="ECO:0007669"/>
    <property type="project" value="UniProtKB-KW"/>
</dbReference>
<evidence type="ECO:0000256" key="9">
    <source>
        <dbReference type="SAM" id="MobiDB-lite"/>
    </source>
</evidence>
<comment type="caution">
    <text evidence="10">The sequence shown here is derived from an EMBL/GenBank/DDBJ whole genome shotgun (WGS) entry which is preliminary data.</text>
</comment>
<feature type="region of interest" description="Disordered" evidence="9">
    <location>
        <begin position="1"/>
        <end position="76"/>
    </location>
</feature>
<dbReference type="AlphaFoldDB" id="A0A9W9TJJ4"/>
<feature type="compositionally biased region" description="Basic residues" evidence="9">
    <location>
        <begin position="1"/>
        <end position="13"/>
    </location>
</feature>
<keyword evidence="3" id="KW-0698">rRNA processing</keyword>
<dbReference type="SMART" id="SM00320">
    <property type="entry name" value="WD40"/>
    <property type="match status" value="2"/>
</dbReference>
<dbReference type="GO" id="GO:2000234">
    <property type="term" value="P:positive regulation of rRNA processing"/>
    <property type="evidence" value="ECO:0007669"/>
    <property type="project" value="TreeGrafter"/>
</dbReference>
<organism evidence="10 11">
    <name type="scientific">Penicillium chermesinum</name>
    <dbReference type="NCBI Taxonomy" id="63820"/>
    <lineage>
        <taxon>Eukaryota</taxon>
        <taxon>Fungi</taxon>
        <taxon>Dikarya</taxon>
        <taxon>Ascomycota</taxon>
        <taxon>Pezizomycotina</taxon>
        <taxon>Eurotiomycetes</taxon>
        <taxon>Eurotiomycetidae</taxon>
        <taxon>Eurotiales</taxon>
        <taxon>Aspergillaceae</taxon>
        <taxon>Penicillium</taxon>
    </lineage>
</organism>
<keyword evidence="5" id="KW-0677">Repeat</keyword>
<evidence type="ECO:0000313" key="10">
    <source>
        <dbReference type="EMBL" id="KAJ5225126.1"/>
    </source>
</evidence>
<name>A0A9W9TJJ4_9EURO</name>